<dbReference type="PROSITE" id="PS51186">
    <property type="entry name" value="GNAT"/>
    <property type="match status" value="1"/>
</dbReference>
<dbReference type="AlphaFoldDB" id="A0A498KYB3"/>
<name>A0A498KYB3_9EURY</name>
<dbReference type="PANTHER" id="PTHR43877">
    <property type="entry name" value="AMINOALKYLPHOSPHONATE N-ACETYLTRANSFERASE-RELATED-RELATED"/>
    <property type="match status" value="1"/>
</dbReference>
<dbReference type="SUPFAM" id="SSF55729">
    <property type="entry name" value="Acyl-CoA N-acyltransferases (Nat)"/>
    <property type="match status" value="1"/>
</dbReference>
<evidence type="ECO:0000256" key="1">
    <source>
        <dbReference type="ARBA" id="ARBA00022679"/>
    </source>
</evidence>
<evidence type="ECO:0000313" key="5">
    <source>
        <dbReference type="EMBL" id="RXK50329.1"/>
    </source>
</evidence>
<evidence type="ECO:0000259" key="4">
    <source>
        <dbReference type="PROSITE" id="PS51186"/>
    </source>
</evidence>
<dbReference type="InterPro" id="IPR000182">
    <property type="entry name" value="GNAT_dom"/>
</dbReference>
<dbReference type="InterPro" id="IPR016181">
    <property type="entry name" value="Acyl_CoA_acyltransferase"/>
</dbReference>
<evidence type="ECO:0000313" key="6">
    <source>
        <dbReference type="Proteomes" id="UP000289691"/>
    </source>
</evidence>
<dbReference type="Gene3D" id="3.40.630.30">
    <property type="match status" value="1"/>
</dbReference>
<evidence type="ECO:0000256" key="3">
    <source>
        <dbReference type="SAM" id="MobiDB-lite"/>
    </source>
</evidence>
<gene>
    <name evidence="5" type="ORF">EAF64_07135</name>
</gene>
<keyword evidence="6" id="KW-1185">Reference proteome</keyword>
<dbReference type="Proteomes" id="UP000289691">
    <property type="component" value="Unassembled WGS sequence"/>
</dbReference>
<sequence>MRLLLFAAPLFRTGCAMSDVRFRRARPDDAEEILAIKRAAIEDLEHWQYSPEQVDAWKPKDSYLDTFEEAIDDDRFIVHVGERDGDIVGYGALNVPDDRIDAVYVHPDHHGHGVATALVKQLELSAQFQGIETIDIVAARNAVPFYESVGYWQLDDEVTTIEDVDVVFVRMRKHLDDDAEAFDAGDHELADAEAFDADRDPGDAADDDTPERPVEGPSVPRPADSEAPEWFQLDEWLDDTGDVDVLFESTGESDG</sequence>
<evidence type="ECO:0000256" key="2">
    <source>
        <dbReference type="ARBA" id="ARBA00023315"/>
    </source>
</evidence>
<protein>
    <submittedName>
        <fullName evidence="5">GNAT family N-acetyltransferase</fullName>
    </submittedName>
</protein>
<dbReference type="PANTHER" id="PTHR43877:SF1">
    <property type="entry name" value="ACETYLTRANSFERASE"/>
    <property type="match status" value="1"/>
</dbReference>
<organism evidence="5 6">
    <name type="scientific">Halorientalis pallida</name>
    <dbReference type="NCBI Taxonomy" id="2479928"/>
    <lineage>
        <taxon>Archaea</taxon>
        <taxon>Methanobacteriati</taxon>
        <taxon>Methanobacteriota</taxon>
        <taxon>Stenosarchaea group</taxon>
        <taxon>Halobacteria</taxon>
        <taxon>Halobacteriales</taxon>
        <taxon>Haloarculaceae</taxon>
        <taxon>Halorientalis</taxon>
    </lineage>
</organism>
<feature type="region of interest" description="Disordered" evidence="3">
    <location>
        <begin position="194"/>
        <end position="230"/>
    </location>
</feature>
<accession>A0A498KYB3</accession>
<dbReference type="GO" id="GO:0016747">
    <property type="term" value="F:acyltransferase activity, transferring groups other than amino-acyl groups"/>
    <property type="evidence" value="ECO:0007669"/>
    <property type="project" value="InterPro"/>
</dbReference>
<dbReference type="EMBL" id="RDFA01000002">
    <property type="protein sequence ID" value="RXK50329.1"/>
    <property type="molecule type" value="Genomic_DNA"/>
</dbReference>
<dbReference type="CDD" id="cd04301">
    <property type="entry name" value="NAT_SF"/>
    <property type="match status" value="1"/>
</dbReference>
<feature type="domain" description="N-acetyltransferase" evidence="4">
    <location>
        <begin position="20"/>
        <end position="176"/>
    </location>
</feature>
<comment type="caution">
    <text evidence="5">The sequence shown here is derived from an EMBL/GenBank/DDBJ whole genome shotgun (WGS) entry which is preliminary data.</text>
</comment>
<dbReference type="Pfam" id="PF13673">
    <property type="entry name" value="Acetyltransf_10"/>
    <property type="match status" value="1"/>
</dbReference>
<proteinExistence type="predicted"/>
<reference evidence="5 6" key="1">
    <citation type="submission" date="2019-01" db="EMBL/GenBank/DDBJ databases">
        <title>Halorientalis sp. F13-25 a new haloarchaeum isolated from hypersaline water.</title>
        <authorList>
            <person name="Ana D.-V."/>
            <person name="Cristina S.-P."/>
            <person name="Antonio V."/>
        </authorList>
    </citation>
    <scope>NUCLEOTIDE SEQUENCE [LARGE SCALE GENOMIC DNA]</scope>
    <source>
        <strain evidence="5 6">F13-25</strain>
    </source>
</reference>
<keyword evidence="2" id="KW-0012">Acyltransferase</keyword>
<keyword evidence="1 5" id="KW-0808">Transferase</keyword>
<dbReference type="InterPro" id="IPR050832">
    <property type="entry name" value="Bact_Acetyltransf"/>
</dbReference>